<evidence type="ECO:0000256" key="2">
    <source>
        <dbReference type="ARBA" id="ARBA00007613"/>
    </source>
</evidence>
<evidence type="ECO:0000313" key="10">
    <source>
        <dbReference type="Proteomes" id="UP000244677"/>
    </source>
</evidence>
<dbReference type="Proteomes" id="UP000244677">
    <property type="component" value="Chromosome"/>
</dbReference>
<comment type="similarity">
    <text evidence="2">Belongs to the outer membrane factor (OMF) (TC 1.B.17) family.</text>
</comment>
<dbReference type="OrthoDB" id="9771205at2"/>
<accession>A0A2S1LPT5</accession>
<evidence type="ECO:0000256" key="5">
    <source>
        <dbReference type="ARBA" id="ARBA00022692"/>
    </source>
</evidence>
<name>A0A2S1LPT5_9FLAO</name>
<dbReference type="GO" id="GO:0015562">
    <property type="term" value="F:efflux transmembrane transporter activity"/>
    <property type="evidence" value="ECO:0007669"/>
    <property type="project" value="InterPro"/>
</dbReference>
<keyword evidence="8" id="KW-0732">Signal</keyword>
<evidence type="ECO:0000256" key="4">
    <source>
        <dbReference type="ARBA" id="ARBA00022452"/>
    </source>
</evidence>
<protein>
    <submittedName>
        <fullName evidence="9">Transporter</fullName>
    </submittedName>
</protein>
<dbReference type="GO" id="GO:0009279">
    <property type="term" value="C:cell outer membrane"/>
    <property type="evidence" value="ECO:0007669"/>
    <property type="project" value="UniProtKB-SubCell"/>
</dbReference>
<evidence type="ECO:0000256" key="6">
    <source>
        <dbReference type="ARBA" id="ARBA00023136"/>
    </source>
</evidence>
<dbReference type="PANTHER" id="PTHR30026:SF20">
    <property type="entry name" value="OUTER MEMBRANE PROTEIN TOLC"/>
    <property type="match status" value="1"/>
</dbReference>
<organism evidence="9 10">
    <name type="scientific">Flavobacterium kingsejongi</name>
    <dbReference type="NCBI Taxonomy" id="1678728"/>
    <lineage>
        <taxon>Bacteria</taxon>
        <taxon>Pseudomonadati</taxon>
        <taxon>Bacteroidota</taxon>
        <taxon>Flavobacteriia</taxon>
        <taxon>Flavobacteriales</taxon>
        <taxon>Flavobacteriaceae</taxon>
        <taxon>Flavobacterium</taxon>
    </lineage>
</organism>
<dbReference type="EMBL" id="CP020919">
    <property type="protein sequence ID" value="AWG25672.1"/>
    <property type="molecule type" value="Genomic_DNA"/>
</dbReference>
<keyword evidence="6" id="KW-0472">Membrane</keyword>
<gene>
    <name evidence="9" type="ORF">FK004_10825</name>
</gene>
<dbReference type="PANTHER" id="PTHR30026">
    <property type="entry name" value="OUTER MEMBRANE PROTEIN TOLC"/>
    <property type="match status" value="1"/>
</dbReference>
<dbReference type="InterPro" id="IPR003423">
    <property type="entry name" value="OMP_efflux"/>
</dbReference>
<dbReference type="GO" id="GO:0015288">
    <property type="term" value="F:porin activity"/>
    <property type="evidence" value="ECO:0007669"/>
    <property type="project" value="TreeGrafter"/>
</dbReference>
<dbReference type="RefSeq" id="WP_108737246.1">
    <property type="nucleotide sequence ID" value="NZ_CP020919.1"/>
</dbReference>
<reference evidence="9 10" key="1">
    <citation type="submission" date="2017-04" db="EMBL/GenBank/DDBJ databases">
        <title>Complete genome sequence of Flavobacterium kingsejong AJ004.</title>
        <authorList>
            <person name="Lee P.C."/>
        </authorList>
    </citation>
    <scope>NUCLEOTIDE SEQUENCE [LARGE SCALE GENOMIC DNA]</scope>
    <source>
        <strain evidence="9 10">AJ004</strain>
    </source>
</reference>
<dbReference type="Pfam" id="PF02321">
    <property type="entry name" value="OEP"/>
    <property type="match status" value="2"/>
</dbReference>
<evidence type="ECO:0000313" key="9">
    <source>
        <dbReference type="EMBL" id="AWG25672.1"/>
    </source>
</evidence>
<proteinExistence type="inferred from homology"/>
<dbReference type="KEGG" id="fki:FK004_10825"/>
<dbReference type="AlphaFoldDB" id="A0A2S1LPT5"/>
<sequence length="437" mass="49212">MKMKIFLRTLIILVFAVVKTNAQDLLTVENAVKIALENNYEIRVSANDLKVDEQNVSIGNAGMLPILQATISDNKSHQNTTQTRLDGTVNTLNNAQNNSLNYGVGLDWTIFDGFRMFALHDQLKELKKVGEAELKLTILTKVSSVITTYYDLVQQKQQLTAMDTAIAISEQRLMTAENRYKIGKASKLEVLNAKVDINTDTTNLLRQKELNANTKILLNQILARDPNTPFHVMDSIVMENVLILPDLVELAQEQNPQLQIAQMNKRVLELELKQVKANRYPTVSVNTGYNFAESQSSLGFTTQSSSKGFNYGFSASLNLFDGFNQRRNEKVAALMIQNSQLTYEQQTQAITTQLSTAYQTYLTNLLLIEVEKKNEEIAKENLDITMAKFKIGTITPIEFRTAQLNYVNARVRNSNAQYLAKLSEITLKELAGNLKLE</sequence>
<evidence type="ECO:0000256" key="3">
    <source>
        <dbReference type="ARBA" id="ARBA00022448"/>
    </source>
</evidence>
<keyword evidence="4" id="KW-1134">Transmembrane beta strand</keyword>
<keyword evidence="3" id="KW-0813">Transport</keyword>
<feature type="signal peptide" evidence="8">
    <location>
        <begin position="1"/>
        <end position="22"/>
    </location>
</feature>
<evidence type="ECO:0000256" key="1">
    <source>
        <dbReference type="ARBA" id="ARBA00004442"/>
    </source>
</evidence>
<dbReference type="GO" id="GO:1990281">
    <property type="term" value="C:efflux pump complex"/>
    <property type="evidence" value="ECO:0007669"/>
    <property type="project" value="TreeGrafter"/>
</dbReference>
<evidence type="ECO:0000256" key="7">
    <source>
        <dbReference type="ARBA" id="ARBA00023237"/>
    </source>
</evidence>
<evidence type="ECO:0000256" key="8">
    <source>
        <dbReference type="SAM" id="SignalP"/>
    </source>
</evidence>
<keyword evidence="10" id="KW-1185">Reference proteome</keyword>
<dbReference type="InterPro" id="IPR051906">
    <property type="entry name" value="TolC-like"/>
</dbReference>
<keyword evidence="5" id="KW-0812">Transmembrane</keyword>
<keyword evidence="7" id="KW-0998">Cell outer membrane</keyword>
<comment type="subcellular location">
    <subcellularLocation>
        <location evidence="1">Cell outer membrane</location>
    </subcellularLocation>
</comment>
<dbReference type="Gene3D" id="1.20.1600.10">
    <property type="entry name" value="Outer membrane efflux proteins (OEP)"/>
    <property type="match status" value="1"/>
</dbReference>
<dbReference type="SUPFAM" id="SSF56954">
    <property type="entry name" value="Outer membrane efflux proteins (OEP)"/>
    <property type="match status" value="1"/>
</dbReference>
<feature type="chain" id="PRO_5015776111" evidence="8">
    <location>
        <begin position="23"/>
        <end position="437"/>
    </location>
</feature>